<evidence type="ECO:0000256" key="3">
    <source>
        <dbReference type="ARBA" id="ARBA00022776"/>
    </source>
</evidence>
<protein>
    <recommendedName>
        <fullName evidence="9">Sister chromatid cohesion protein</fullName>
    </recommendedName>
</protein>
<keyword evidence="8" id="KW-1185">Reference proteome</keyword>
<sequence>MARGRRHGPRASGTEDEQEVGAGTDDDAVETLLECGERLKRYARQDVEAKAEANAREVAEWLLRAETALRGAEQGDQEVQRACQNTFAKAVFMVLTGKGEGGGGSSHSRKHGRGNRGGGAMAGEALTHSKEGATALLVSARCACCFALLLRLFAPQPCFSDQQLEQVFSNGLFHHERGLVPRLCRGECGPKTAARSKKKQAVEARKELFSRGYFVLETLKECKAHLLVLDFPTDDCLRLVLTSCFACVTGENASETREVVAGIAGELLKEGGSDLGPGPWECFLNEVAGTGPGGQLPPLERRCERIGGAHHSGSGGAAFAVPAAGDDEEEDYGGGDGEDAEPTSSAIVARDLLRSCAADLAPHVQKFLDRLITGNLPHSDLRDPRRLHNLLYAMYKTEKGVLLPVLPKLARDLTHALEPNRIQALDLCGHFLVSSFGPAFAREYHSSVFSEFLDRFHDRSASVRHRCVMIAQCVLLRHMRENNNAIGLGDGLGQQLSGGGSHDLAASCFLSLNERVMDPSDRVRASAVCALGRVLALNPSALSATQFDSFQGRLRDSKVNVRVACAESLAEAFRCHIRRVHAEGGTWQDEERLGPVPASLLRCYCQDTQLRTAPSSSGRSGKAPPALEHALSRGLWPESLTEEEVLRHWVVIHANEAAAAAAAALEGEEENEAVGQSQQRGESQLARLLQQKSALRNSVRQLLSLRRGWKQEKASGGDAAAAGRWERRLRDLCTRVARFWLGHLDSNDSLWRCAMLRDERVFDLLESLTKAGREDAPGDGNDEDRTDLLACVSHDKELRSCLGRLVDQLRPGPISEGHIDSLLEILSAEGEGEGESAAFAGHCRNFASMVAMRDPHLFQHPSATRVLLSMLTSASQASSLLGLELLHASRAGRSAGAAVGPGSEEEEAIVRYVSSPKLDISGKAISVLAGLAGEERSRDLLRGESRRWLRSLNGGGTAAAFSVVGSIAEHAPGILQDSALDVVGAVYSALTSPPAPPAMGEAEHTPKASTCAPRDLLCAALNCLGQVLCPKDPAWRLPKDLESCVPQALEHCAALLEPDNAVAAHAGLSAKQEASVRLSSARCVLRVAARFDRLVPFDVQTKLSLVMQDPDRGVRRDFAGDLGASVSRFQRQRPPQSHLAAKHAAWLALAGADPNRENRQLATRQIVRYVVHAAENLRRLGERDRRSGLVVMRPEFSLVYVIHALAHHSDYPTASEAEEFGVNESYAPFQQMILFYLDALSREGNYRDDRKGKAKRGGAGGGNLVFEADASLVEAVCKKVGECDDARGGTQGGTRVLAELCRLLAAKLGVGGASAPPVAEDGEDGEAAAAPASSHGHRVPLPTNLYSPRAPGGGGLGGLKPVLPAGLDLASTGVTENFSAKKKGIKLEGGGGGKKKAKSPKRKSPDSTPSPGNRRRRRRRRTTPEGKKGAVLSPAAANVKRERPGRAAKSKAAAAIAADGGQENGEASSDISLGVSV</sequence>
<keyword evidence="2" id="KW-0132">Cell division</keyword>
<evidence type="ECO:0000256" key="6">
    <source>
        <dbReference type="SAM" id="MobiDB-lite"/>
    </source>
</evidence>
<feature type="compositionally biased region" description="Acidic residues" evidence="6">
    <location>
        <begin position="325"/>
        <end position="341"/>
    </location>
</feature>
<keyword evidence="5" id="KW-0131">Cell cycle</keyword>
<accession>A0AAX4PHI4</accession>
<reference evidence="7 8" key="1">
    <citation type="submission" date="2024-03" db="EMBL/GenBank/DDBJ databases">
        <title>Complete genome sequence of the green alga Chloropicon roscoffensis RCC1871.</title>
        <authorList>
            <person name="Lemieux C."/>
            <person name="Pombert J.-F."/>
            <person name="Otis C."/>
            <person name="Turmel M."/>
        </authorList>
    </citation>
    <scope>NUCLEOTIDE SEQUENCE [LARGE SCALE GENOMIC DNA]</scope>
    <source>
        <strain evidence="7 8">RCC1871</strain>
    </source>
</reference>
<feature type="region of interest" description="Disordered" evidence="6">
    <location>
        <begin position="1314"/>
        <end position="1352"/>
    </location>
</feature>
<evidence type="ECO:0000256" key="2">
    <source>
        <dbReference type="ARBA" id="ARBA00022618"/>
    </source>
</evidence>
<organism evidence="7 8">
    <name type="scientific">Chloropicon roscoffensis</name>
    <dbReference type="NCBI Taxonomy" id="1461544"/>
    <lineage>
        <taxon>Eukaryota</taxon>
        <taxon>Viridiplantae</taxon>
        <taxon>Chlorophyta</taxon>
        <taxon>Chloropicophyceae</taxon>
        <taxon>Chloropicales</taxon>
        <taxon>Chloropicaceae</taxon>
        <taxon>Chloropicon</taxon>
    </lineage>
</organism>
<feature type="region of interest" description="Disordered" evidence="6">
    <location>
        <begin position="1383"/>
        <end position="1477"/>
    </location>
</feature>
<name>A0AAX4PHI4_9CHLO</name>
<dbReference type="EMBL" id="CP151513">
    <property type="protein sequence ID" value="WZN65667.1"/>
    <property type="molecule type" value="Genomic_DNA"/>
</dbReference>
<dbReference type="Pfam" id="PF20168">
    <property type="entry name" value="PDS5"/>
    <property type="match status" value="1"/>
</dbReference>
<dbReference type="GO" id="GO:0035825">
    <property type="term" value="P:homologous recombination"/>
    <property type="evidence" value="ECO:0007669"/>
    <property type="project" value="UniProtKB-ARBA"/>
</dbReference>
<comment type="subcellular location">
    <subcellularLocation>
        <location evidence="1">Nucleus</location>
    </subcellularLocation>
</comment>
<evidence type="ECO:0000313" key="8">
    <source>
        <dbReference type="Proteomes" id="UP001472866"/>
    </source>
</evidence>
<dbReference type="Proteomes" id="UP001472866">
    <property type="component" value="Chromosome 13"/>
</dbReference>
<keyword evidence="4" id="KW-0539">Nucleus</keyword>
<evidence type="ECO:0000313" key="7">
    <source>
        <dbReference type="EMBL" id="WZN65667.1"/>
    </source>
</evidence>
<evidence type="ECO:0008006" key="9">
    <source>
        <dbReference type="Google" id="ProtNLM"/>
    </source>
</evidence>
<dbReference type="GO" id="GO:0007064">
    <property type="term" value="P:mitotic sister chromatid cohesion"/>
    <property type="evidence" value="ECO:0007669"/>
    <property type="project" value="InterPro"/>
</dbReference>
<feature type="region of interest" description="Disordered" evidence="6">
    <location>
        <begin position="1"/>
        <end position="28"/>
    </location>
</feature>
<dbReference type="PANTHER" id="PTHR12663">
    <property type="entry name" value="ANDROGEN INDUCED INHIBITOR OF PROLIFERATION AS3 / PDS5-RELATED"/>
    <property type="match status" value="1"/>
</dbReference>
<dbReference type="InterPro" id="IPR016024">
    <property type="entry name" value="ARM-type_fold"/>
</dbReference>
<evidence type="ECO:0000256" key="1">
    <source>
        <dbReference type="ARBA" id="ARBA00004123"/>
    </source>
</evidence>
<dbReference type="Gene3D" id="1.25.10.10">
    <property type="entry name" value="Leucine-rich Repeat Variant"/>
    <property type="match status" value="1"/>
</dbReference>
<dbReference type="SUPFAM" id="SSF48371">
    <property type="entry name" value="ARM repeat"/>
    <property type="match status" value="1"/>
</dbReference>
<proteinExistence type="predicted"/>
<evidence type="ECO:0000256" key="5">
    <source>
        <dbReference type="ARBA" id="ARBA00023306"/>
    </source>
</evidence>
<dbReference type="GO" id="GO:0005634">
    <property type="term" value="C:nucleus"/>
    <property type="evidence" value="ECO:0007669"/>
    <property type="project" value="UniProtKB-SubCell"/>
</dbReference>
<dbReference type="PANTHER" id="PTHR12663:SF0">
    <property type="entry name" value="PRECOCIOUS DISSOCIATION OF SISTERS 5, ISOFORM A"/>
    <property type="match status" value="1"/>
</dbReference>
<gene>
    <name evidence="7" type="ORF">HKI87_13g72280</name>
</gene>
<feature type="compositionally biased region" description="Acidic residues" evidence="6">
    <location>
        <begin position="14"/>
        <end position="28"/>
    </location>
</feature>
<dbReference type="InterPro" id="IPR039776">
    <property type="entry name" value="Pds5"/>
</dbReference>
<feature type="region of interest" description="Disordered" evidence="6">
    <location>
        <begin position="309"/>
        <end position="342"/>
    </location>
</feature>
<dbReference type="GO" id="GO:0006281">
    <property type="term" value="P:DNA repair"/>
    <property type="evidence" value="ECO:0007669"/>
    <property type="project" value="TreeGrafter"/>
</dbReference>
<dbReference type="InterPro" id="IPR011989">
    <property type="entry name" value="ARM-like"/>
</dbReference>
<feature type="compositionally biased region" description="Basic residues" evidence="6">
    <location>
        <begin position="1393"/>
        <end position="1402"/>
    </location>
</feature>
<keyword evidence="3" id="KW-0498">Mitosis</keyword>
<feature type="region of interest" description="Disordered" evidence="6">
    <location>
        <begin position="99"/>
        <end position="119"/>
    </location>
</feature>
<dbReference type="GO" id="GO:0000785">
    <property type="term" value="C:chromatin"/>
    <property type="evidence" value="ECO:0007669"/>
    <property type="project" value="TreeGrafter"/>
</dbReference>
<evidence type="ECO:0000256" key="4">
    <source>
        <dbReference type="ARBA" id="ARBA00023242"/>
    </source>
</evidence>
<dbReference type="GO" id="GO:0051301">
    <property type="term" value="P:cell division"/>
    <property type="evidence" value="ECO:0007669"/>
    <property type="project" value="UniProtKB-KW"/>
</dbReference>